<feature type="compositionally biased region" description="Gly residues" evidence="1">
    <location>
        <begin position="287"/>
        <end position="301"/>
    </location>
</feature>
<evidence type="ECO:0000313" key="3">
    <source>
        <dbReference type="Proteomes" id="UP001189429"/>
    </source>
</evidence>
<reference evidence="2" key="1">
    <citation type="submission" date="2023-10" db="EMBL/GenBank/DDBJ databases">
        <authorList>
            <person name="Chen Y."/>
            <person name="Shah S."/>
            <person name="Dougan E. K."/>
            <person name="Thang M."/>
            <person name="Chan C."/>
        </authorList>
    </citation>
    <scope>NUCLEOTIDE SEQUENCE [LARGE SCALE GENOMIC DNA]</scope>
</reference>
<proteinExistence type="predicted"/>
<dbReference type="EMBL" id="CAUYUJ010011558">
    <property type="protein sequence ID" value="CAK0832136.1"/>
    <property type="molecule type" value="Genomic_DNA"/>
</dbReference>
<comment type="caution">
    <text evidence="2">The sequence shown here is derived from an EMBL/GenBank/DDBJ whole genome shotgun (WGS) entry which is preliminary data.</text>
</comment>
<protein>
    <submittedName>
        <fullName evidence="2">Uncharacterized protein</fullName>
    </submittedName>
</protein>
<organism evidence="2 3">
    <name type="scientific">Prorocentrum cordatum</name>
    <dbReference type="NCBI Taxonomy" id="2364126"/>
    <lineage>
        <taxon>Eukaryota</taxon>
        <taxon>Sar</taxon>
        <taxon>Alveolata</taxon>
        <taxon>Dinophyceae</taxon>
        <taxon>Prorocentrales</taxon>
        <taxon>Prorocentraceae</taxon>
        <taxon>Prorocentrum</taxon>
    </lineage>
</organism>
<evidence type="ECO:0000313" key="2">
    <source>
        <dbReference type="EMBL" id="CAK0832136.1"/>
    </source>
</evidence>
<feature type="region of interest" description="Disordered" evidence="1">
    <location>
        <begin position="287"/>
        <end position="315"/>
    </location>
</feature>
<evidence type="ECO:0000256" key="1">
    <source>
        <dbReference type="SAM" id="MobiDB-lite"/>
    </source>
</evidence>
<keyword evidence="3" id="KW-1185">Reference proteome</keyword>
<name>A0ABN9SK31_9DINO</name>
<feature type="region of interest" description="Disordered" evidence="1">
    <location>
        <begin position="1203"/>
        <end position="1253"/>
    </location>
</feature>
<gene>
    <name evidence="2" type="ORF">PCOR1329_LOCUS30235</name>
</gene>
<sequence>MSQSIPPRLAQGCELTPADIEKLRLDVHALHSAWARVIASGEQFDGCKFCKRPWSTPNPVVKDRGHKPTLVRCKPRSLARTHCNTCLCSHHSGEDKESLRQEISESPENQTVWNAKVKTKEDLANGLAPRTYTRGARKTITGKESCMLELKSNVGIFWPEDLWAKHHPDKPALKKELKTIPTLGRGVIRDEEFGRPIGTTDMAKVRLAGTEHTSTVYDGHDTEESRRYWAIAQKRANISSSSATVHEEGQAPYTVHSVSFGGTKKKKSDDDDVDDVFQEMLELSIGPGSGKVSSGGGGGGTARPQAGKNRQHKGSLAMARLTKEVSTSEVALLNEQQMLRSLASSDSFETVTVKTIVALENKLSSRLSPALIQIYTESYVPEGGTAAAVPTGIDVLGKLRSATEEIAAVKPLVVELHSPTKHADGGKKLHDLIRNLSDDSVAGKLTLKLPSALIEESIDRELAMFASDGRYDEFMSVLNCSARQPAPPTDGSEDPVSQRTGLCLNSVGANVRADVQTEKLLKYLVSILRVENNTDAFVKFMTSLQVGRVLSAEMRAEFSDLVKIVDEMTAVCARIKDTTDRRTCKPMTLLPSGIEVIASGARWIEQRAIDHTISAEFRDMLSNAEAVKQKTNTSSATYTVYTGDGKGVRLPDAQFWQVLHKQHCKVKDLASVVFTTRNNNAFNETLLMLNSTRELLSSTAKRIFDDGASELAAICHAKFLPSSGEPDTAALEDVVTKIDALLALPIYKASDISLHHVDVEGGEFVTAFEAGAEQRRSSMATLKSALPYLSDLKSWPWMSDISHAAADYIAVVDGDATALADFKKAWRAKPRQTGEAILQEKIAAAGEPLAKFIAAFADMNPSSDSEWFKARETFDDAAQWGFETVLAFDESTEAFDTALAAASHLGQAFINQVHRLFDMAKQMPAGTASARPFAQLCIAPTCAGAVVMCLRIASSSADRTVVMSEHIPDMCAMRVGLTQLMDAIAQLGGAQVAQVIERARGLVTMIRSQTHKKAQSSVDAIKHEAGATAAAMSERLEAIKWHSSALDTLDAEFFPPVLDQLPPDSMAAFKDDRARWTATLEAAKAAANQLTAALALFRPLKVGGTRQALAERVLKVSDSLPPVIRSSLLKAAGDCPTAAAVREAESAASSTKAAELPPKLSDIAKELDAQVGGPANLKRAAPKSGATKVARPRIEAATAELRSRLGQEFDDDAAATPKPKAKPKASGKKAAGNGKRKAAKTAGSSLDVWLCKS</sequence>
<dbReference type="Proteomes" id="UP001189429">
    <property type="component" value="Unassembled WGS sequence"/>
</dbReference>
<accession>A0ABN9SK31</accession>